<evidence type="ECO:0000256" key="6">
    <source>
        <dbReference type="SAM" id="Phobius"/>
    </source>
</evidence>
<feature type="transmembrane region" description="Helical" evidence="6">
    <location>
        <begin position="203"/>
        <end position="222"/>
    </location>
</feature>
<keyword evidence="4 6" id="KW-1133">Transmembrane helix</keyword>
<feature type="domain" description="Na+/H+ antiporter NhaC-like C-terminal" evidence="7">
    <location>
        <begin position="160"/>
        <end position="490"/>
    </location>
</feature>
<evidence type="ECO:0000256" key="2">
    <source>
        <dbReference type="ARBA" id="ARBA00022475"/>
    </source>
</evidence>
<proteinExistence type="predicted"/>
<keyword evidence="2" id="KW-1003">Cell membrane</keyword>
<sequence>MTDSIFSLLPPLVAIAMVILTRKVILSLGIGSITAAILLADLSMKETFIYLYEAVKGIFFVDGALNTWNIFILLFLLILGIITAFISLSGGSRAFGEWAMTRVKTRIGAQLLTVVLGIILFIDDYFNALTVGQVSRPVTDRQNVSRAKLAYLIDSTSAPICVVAPISSWGASIIALIGSILATHSITEYSAFSAFIQTIPMNFYVWAALAIVLLVTFGKLDFGPMKKHEKLAIDKGVLYDPNKPMSGELQDDLPTSDKGSVKELVWPIIVLFISTVGTMFWTGYKGTNENITIFTILENTDVALSLLLGGLLGLATVYLQFWLQITRHKHMPKSLFIKGTIAGVKSMLTSVIILIFAWVLADLISQIGTGNYLAGVIAQSSLSPAVIPALLFIIAGVMAFSTGTSWGSFGILLPIAGDIAVATDVSLLIPAMAAVLGGAVFGDHASPISDTSILSATGAGSNLIDHVITQLPYVLVSAVVAAIGFLVVGFTGSTILSLLTVAILIAIFAIVIKWFSKE</sequence>
<reference evidence="8 9" key="1">
    <citation type="journal article" date="2010" name="Int. J. Syst. Evol. Microbiol.">
        <title>Bacillus horneckiae sp. nov., isolated from a spacecraft-assembly clean room.</title>
        <authorList>
            <person name="Vaishampayan P."/>
            <person name="Probst A."/>
            <person name="Krishnamurthi S."/>
            <person name="Ghosh S."/>
            <person name="Osman S."/>
            <person name="McDowall A."/>
            <person name="Ruckmani A."/>
            <person name="Mayilraj S."/>
            <person name="Venkateswaran K."/>
        </authorList>
    </citation>
    <scope>NUCLEOTIDE SEQUENCE [LARGE SCALE GENOMIC DNA]</scope>
    <source>
        <strain evidence="9">1PO1SC</strain>
    </source>
</reference>
<dbReference type="InterPro" id="IPR018461">
    <property type="entry name" value="Na/H_Antiport_NhaC-like_C"/>
</dbReference>
<comment type="caution">
    <text evidence="8">The sequence shown here is derived from an EMBL/GenBank/DDBJ whole genome shotgun (WGS) entry which is preliminary data.</text>
</comment>
<protein>
    <submittedName>
        <fullName evidence="8">Sodium:proton antiporter</fullName>
    </submittedName>
</protein>
<evidence type="ECO:0000259" key="7">
    <source>
        <dbReference type="Pfam" id="PF03553"/>
    </source>
</evidence>
<feature type="transmembrane region" description="Helical" evidence="6">
    <location>
        <begin position="158"/>
        <end position="183"/>
    </location>
</feature>
<dbReference type="Proteomes" id="UP000233343">
    <property type="component" value="Unassembled WGS sequence"/>
</dbReference>
<feature type="transmembrane region" description="Helical" evidence="6">
    <location>
        <begin position="302"/>
        <end position="323"/>
    </location>
</feature>
<keyword evidence="5 6" id="KW-0472">Membrane</keyword>
<gene>
    <name evidence="8" type="ORF">CWS20_00585</name>
</gene>
<dbReference type="AlphaFoldDB" id="A0A2N0ZN52"/>
<name>A0A2N0ZN52_9BACI</name>
<evidence type="ECO:0000256" key="4">
    <source>
        <dbReference type="ARBA" id="ARBA00022989"/>
    </source>
</evidence>
<feature type="transmembrane region" description="Helical" evidence="6">
    <location>
        <begin position="412"/>
        <end position="441"/>
    </location>
</feature>
<feature type="transmembrane region" description="Helical" evidence="6">
    <location>
        <begin position="335"/>
        <end position="361"/>
    </location>
</feature>
<evidence type="ECO:0000256" key="5">
    <source>
        <dbReference type="ARBA" id="ARBA00023136"/>
    </source>
</evidence>
<feature type="transmembrane region" description="Helical" evidence="6">
    <location>
        <begin position="495"/>
        <end position="515"/>
    </location>
</feature>
<dbReference type="GO" id="GO:0005886">
    <property type="term" value="C:plasma membrane"/>
    <property type="evidence" value="ECO:0007669"/>
    <property type="project" value="UniProtKB-SubCell"/>
</dbReference>
<accession>A0A2N0ZN52</accession>
<dbReference type="RefSeq" id="WP_066190476.1">
    <property type="nucleotide sequence ID" value="NZ_JAFDQP010000012.1"/>
</dbReference>
<evidence type="ECO:0000313" key="8">
    <source>
        <dbReference type="EMBL" id="PKG30942.1"/>
    </source>
</evidence>
<evidence type="ECO:0000256" key="3">
    <source>
        <dbReference type="ARBA" id="ARBA00022692"/>
    </source>
</evidence>
<feature type="transmembrane region" description="Helical" evidence="6">
    <location>
        <begin position="12"/>
        <end position="39"/>
    </location>
</feature>
<dbReference type="PANTHER" id="PTHR43478">
    <property type="entry name" value="NA+/H+ ANTIPORTER-RELATED"/>
    <property type="match status" value="1"/>
</dbReference>
<feature type="transmembrane region" description="Helical" evidence="6">
    <location>
        <begin position="107"/>
        <end position="126"/>
    </location>
</feature>
<evidence type="ECO:0000256" key="1">
    <source>
        <dbReference type="ARBA" id="ARBA00004651"/>
    </source>
</evidence>
<comment type="subcellular location">
    <subcellularLocation>
        <location evidence="1">Cell membrane</location>
        <topology evidence="1">Multi-pass membrane protein</topology>
    </subcellularLocation>
</comment>
<feature type="transmembrane region" description="Helical" evidence="6">
    <location>
        <begin position="381"/>
        <end position="400"/>
    </location>
</feature>
<feature type="transmembrane region" description="Helical" evidence="6">
    <location>
        <begin position="264"/>
        <end position="282"/>
    </location>
</feature>
<keyword evidence="9" id="KW-1185">Reference proteome</keyword>
<feature type="transmembrane region" description="Helical" evidence="6">
    <location>
        <begin position="59"/>
        <end position="87"/>
    </location>
</feature>
<dbReference type="Pfam" id="PF03553">
    <property type="entry name" value="Na_H_antiporter"/>
    <property type="match status" value="1"/>
</dbReference>
<evidence type="ECO:0000313" key="9">
    <source>
        <dbReference type="Proteomes" id="UP000233343"/>
    </source>
</evidence>
<dbReference type="PANTHER" id="PTHR43478:SF1">
    <property type="entry name" value="NA+_H+ ANTIPORTER NHAC-LIKE C-TERMINAL DOMAIN-CONTAINING PROTEIN"/>
    <property type="match status" value="1"/>
</dbReference>
<organism evidence="8 9">
    <name type="scientific">Cytobacillus horneckiae</name>
    <dbReference type="NCBI Taxonomy" id="549687"/>
    <lineage>
        <taxon>Bacteria</taxon>
        <taxon>Bacillati</taxon>
        <taxon>Bacillota</taxon>
        <taxon>Bacilli</taxon>
        <taxon>Bacillales</taxon>
        <taxon>Bacillaceae</taxon>
        <taxon>Cytobacillus</taxon>
    </lineage>
</organism>
<keyword evidence="3 6" id="KW-0812">Transmembrane</keyword>
<dbReference type="EMBL" id="PISD01000002">
    <property type="protein sequence ID" value="PKG30942.1"/>
    <property type="molecule type" value="Genomic_DNA"/>
</dbReference>
<feature type="transmembrane region" description="Helical" evidence="6">
    <location>
        <begin position="471"/>
        <end position="488"/>
    </location>
</feature>